<reference evidence="2 3" key="1">
    <citation type="journal article" date="2015" name="Genome Announc.">
        <title>Draft genome sequence of a Halorubrum H3 strain isolated from the burlinskoye salt lake (Altai Krai, Russia).</title>
        <authorList>
            <person name="Rozanov A.S."/>
            <person name="Bryanskaya A.V."/>
            <person name="Malup T.K."/>
            <person name="Kotenko A.V."/>
            <person name="Peltek S.E."/>
        </authorList>
    </citation>
    <scope>NUCLEOTIDE SEQUENCE [LARGE SCALE GENOMIC DNA]</scope>
    <source>
        <strain evidence="2 3">H3</strain>
    </source>
</reference>
<comment type="caution">
    <text evidence="2">The sequence shown here is derived from an EMBL/GenBank/DDBJ whole genome shotgun (WGS) entry which is preliminary data.</text>
</comment>
<keyword evidence="3" id="KW-1185">Reference proteome</keyword>
<protein>
    <recommendedName>
        <fullName evidence="1">TRAM domain-containing protein</fullName>
    </recommendedName>
</protein>
<evidence type="ECO:0000313" key="3">
    <source>
        <dbReference type="Proteomes" id="UP000053331"/>
    </source>
</evidence>
<dbReference type="Proteomes" id="UP000053331">
    <property type="component" value="Unassembled WGS sequence"/>
</dbReference>
<feature type="domain" description="TRAM" evidence="1">
    <location>
        <begin position="13"/>
        <end position="68"/>
    </location>
</feature>
<proteinExistence type="predicted"/>
<dbReference type="AlphaFoldDB" id="A0A0F8AV68"/>
<gene>
    <name evidence="2" type="ORF">FK85_27125</name>
</gene>
<accession>A0A0F8AV68</accession>
<evidence type="ECO:0000259" key="1">
    <source>
        <dbReference type="PROSITE" id="PS50926"/>
    </source>
</evidence>
<dbReference type="InterPro" id="IPR002792">
    <property type="entry name" value="TRAM_dom"/>
</dbReference>
<name>A0A0F8AV68_9EURY</name>
<sequence>MEYERAGDVLDADLLPGEPLREVVVELVGEFDFSVGRLDDAAENSRLVVVELAEVALDGDALKVAVTD</sequence>
<organism evidence="2 3">
    <name type="scientific">Halorubrum saccharovorum</name>
    <dbReference type="NCBI Taxonomy" id="2248"/>
    <lineage>
        <taxon>Archaea</taxon>
        <taxon>Methanobacteriati</taxon>
        <taxon>Methanobacteriota</taxon>
        <taxon>Stenosarchaea group</taxon>
        <taxon>Halobacteria</taxon>
        <taxon>Halobacteriales</taxon>
        <taxon>Haloferacaceae</taxon>
        <taxon>Halorubrum</taxon>
    </lineage>
</organism>
<dbReference type="PROSITE" id="PS50926">
    <property type="entry name" value="TRAM"/>
    <property type="match status" value="1"/>
</dbReference>
<dbReference type="EMBL" id="JNFH02000032">
    <property type="protein sequence ID" value="KKF39616.1"/>
    <property type="molecule type" value="Genomic_DNA"/>
</dbReference>
<evidence type="ECO:0000313" key="2">
    <source>
        <dbReference type="EMBL" id="KKF39616.1"/>
    </source>
</evidence>